<dbReference type="Gene3D" id="3.30.565.10">
    <property type="entry name" value="Histidine kinase-like ATPase, C-terminal domain"/>
    <property type="match status" value="1"/>
</dbReference>
<dbReference type="eggNOG" id="COG2203">
    <property type="taxonomic scope" value="Bacteria"/>
</dbReference>
<dbReference type="InterPro" id="IPR036097">
    <property type="entry name" value="HisK_dim/P_sf"/>
</dbReference>
<evidence type="ECO:0000313" key="7">
    <source>
        <dbReference type="EMBL" id="ABX05740.1"/>
    </source>
</evidence>
<dbReference type="eggNOG" id="COG2205">
    <property type="taxonomic scope" value="Bacteria"/>
</dbReference>
<dbReference type="Pfam" id="PF13188">
    <property type="entry name" value="PAS_8"/>
    <property type="match status" value="1"/>
</dbReference>
<organism evidence="7 8">
    <name type="scientific">Herpetosiphon aurantiacus (strain ATCC 23779 / DSM 785 / 114-95)</name>
    <dbReference type="NCBI Taxonomy" id="316274"/>
    <lineage>
        <taxon>Bacteria</taxon>
        <taxon>Bacillati</taxon>
        <taxon>Chloroflexota</taxon>
        <taxon>Chloroflexia</taxon>
        <taxon>Herpetosiphonales</taxon>
        <taxon>Herpetosiphonaceae</taxon>
        <taxon>Herpetosiphon</taxon>
    </lineage>
</organism>
<dbReference type="InterPro" id="IPR003594">
    <property type="entry name" value="HATPase_dom"/>
</dbReference>
<dbReference type="HOGENOM" id="CLU_269699_0_0_0"/>
<dbReference type="Pfam" id="PF13185">
    <property type="entry name" value="GAF_2"/>
    <property type="match status" value="1"/>
</dbReference>
<dbReference type="Gene3D" id="3.30.450.20">
    <property type="entry name" value="PAS domain"/>
    <property type="match status" value="1"/>
</dbReference>
<dbReference type="EMBL" id="CP000875">
    <property type="protein sequence ID" value="ABX05740.1"/>
    <property type="molecule type" value="Genomic_DNA"/>
</dbReference>
<evidence type="ECO:0000313" key="8">
    <source>
        <dbReference type="Proteomes" id="UP000000787"/>
    </source>
</evidence>
<evidence type="ECO:0000256" key="2">
    <source>
        <dbReference type="ARBA" id="ARBA00012438"/>
    </source>
</evidence>
<dbReference type="InterPro" id="IPR035965">
    <property type="entry name" value="PAS-like_dom_sf"/>
</dbReference>
<dbReference type="EC" id="2.7.13.3" evidence="2"/>
<dbReference type="CDD" id="cd00082">
    <property type="entry name" value="HisKA"/>
    <property type="match status" value="1"/>
</dbReference>
<dbReference type="GO" id="GO:0000155">
    <property type="term" value="F:phosphorelay sensor kinase activity"/>
    <property type="evidence" value="ECO:0007669"/>
    <property type="project" value="InterPro"/>
</dbReference>
<dbReference type="PROSITE" id="PS50109">
    <property type="entry name" value="HIS_KIN"/>
    <property type="match status" value="1"/>
</dbReference>
<evidence type="ECO:0000256" key="5">
    <source>
        <dbReference type="ARBA" id="ARBA00023012"/>
    </source>
</evidence>
<dbReference type="InterPro" id="IPR052023">
    <property type="entry name" value="Histidine_kinase_KdpD"/>
</dbReference>
<dbReference type="GO" id="GO:0005886">
    <property type="term" value="C:plasma membrane"/>
    <property type="evidence" value="ECO:0007669"/>
    <property type="project" value="TreeGrafter"/>
</dbReference>
<dbReference type="InterPro" id="IPR000014">
    <property type="entry name" value="PAS"/>
</dbReference>
<dbReference type="Pfam" id="PF02518">
    <property type="entry name" value="HATPase_c"/>
    <property type="match status" value="1"/>
</dbReference>
<dbReference type="Gene3D" id="3.30.450.40">
    <property type="match status" value="4"/>
</dbReference>
<name>A9B5U7_HERA2</name>
<dbReference type="InterPro" id="IPR005467">
    <property type="entry name" value="His_kinase_dom"/>
</dbReference>
<feature type="domain" description="Histidine kinase" evidence="6">
    <location>
        <begin position="985"/>
        <end position="1211"/>
    </location>
</feature>
<gene>
    <name evidence="7" type="ordered locus">Haur_3102</name>
</gene>
<proteinExistence type="predicted"/>
<dbReference type="Pfam" id="PF00512">
    <property type="entry name" value="HisKA"/>
    <property type="match status" value="1"/>
</dbReference>
<dbReference type="InParanoid" id="A9B5U7"/>
<comment type="catalytic activity">
    <reaction evidence="1">
        <text>ATP + protein L-histidine = ADP + protein N-phospho-L-histidine.</text>
        <dbReference type="EC" id="2.7.13.3"/>
    </reaction>
</comment>
<evidence type="ECO:0000256" key="1">
    <source>
        <dbReference type="ARBA" id="ARBA00000085"/>
    </source>
</evidence>
<keyword evidence="3" id="KW-0597">Phosphoprotein</keyword>
<dbReference type="CDD" id="cd00075">
    <property type="entry name" value="HATPase"/>
    <property type="match status" value="1"/>
</dbReference>
<keyword evidence="5" id="KW-0902">Two-component regulatory system</keyword>
<dbReference type="InterPro" id="IPR029016">
    <property type="entry name" value="GAF-like_dom_sf"/>
</dbReference>
<dbReference type="SUPFAM" id="SSF55785">
    <property type="entry name" value="PYP-like sensor domain (PAS domain)"/>
    <property type="match status" value="1"/>
</dbReference>
<dbReference type="PANTHER" id="PTHR45569">
    <property type="entry name" value="SENSOR PROTEIN KDPD"/>
    <property type="match status" value="1"/>
</dbReference>
<dbReference type="BioCyc" id="HAUR316274:GHYA-3134-MONOMER"/>
<dbReference type="SMART" id="SM00388">
    <property type="entry name" value="HisKA"/>
    <property type="match status" value="1"/>
</dbReference>
<accession>A9B5U7</accession>
<evidence type="ECO:0000256" key="3">
    <source>
        <dbReference type="ARBA" id="ARBA00022553"/>
    </source>
</evidence>
<protein>
    <recommendedName>
        <fullName evidence="2">histidine kinase</fullName>
        <ecNumber evidence="2">2.7.13.3</ecNumber>
    </recommendedName>
</protein>
<evidence type="ECO:0000256" key="4">
    <source>
        <dbReference type="ARBA" id="ARBA00022777"/>
    </source>
</evidence>
<sequence>MCMQSQKQAFEDSSAHFLREWLPRLATATSINGLHTNLSAALRQFRHNPHYHLIWLDLAETQPEIPLELMLSSNQQEQLEQGAILTITTADATQWTMLPLLHITLRGWLALPEATQNDQLLLPLALQTAASMCTITNNQQLVAELRELTQFNLISQRLNSSLELGPLIEAVYRGIQQMFGPQNLFVSLYDPESQLFQVAAHFYADGRSTTPNSQWTVAHGLTGVIIRRNEPIITDRYLETCAQYHVTPLFIDDDIPPLFWAGVPLRFGERVLGTLVIYTLEPEVRYNADTLRKLEMLAHRAADNFEQARLYERTTRQARQLELLNELGRTITSTLDFEAVPSLIMGRVQELLNVEEGSLLLLDEATNELVFRYSLSPVGQQLLGNRIPSNVGIAGLVLRTGESLIANRAGDHPAFYTGIDMLVGHETRDLLCVPLLGAGGVKGVIEILNHRNGLPFTAADRALLEAVADQAVIAIENSNLYTQTDQALTRRISELDQRNKQFQEIVQIGNALKAASNLGSVLPALAEAVQSATGFNQVTISLVQTTPGHKAIIKRVVSAGIDRQIFEAQASITIEPERVEALLKPQYRRGESTYYIDHRRNGDARLWPDPSNGVDVPELRTGMWHPNDSLFAVLRSTSGDLLGLLTVYAPKNGLQPTTDQIQMLEIFATQLAVALENNRLYERQRQTVEGLTALSALGMAINSTFSNAQSIWQFTVGGMVDWTGALGAGVLLSDPNDPTTLQPIVGLGIEHTPDEAIIQFAHKVLERDKPLLLGDRSKLPSVLRDLGGQALVMLPLLATHQTLGVIYLWYPETLPNREAQDLLSLFVGQAAVAVETRRLAEEVSNGRDRLASILASTEEGIILLSADLRVVEVNAAAQTMIGSNEVAELLGEPVDLLLTHWCAQWNKSEEAWSELTLAIYKVSRGRLAEARGQLELGGLRSQWLEWTTLPVQSAANQSPHPIIIVLRDITTEIEAENLRHDLTYMMIHDLRGPLSSVMTSLDMLAKKMVGDLSEGQDKIVKIALRSSARLLDMVNLLMDISKLEAGQMPITPITVAVDDVVRSVMQNYEPLLNERKVHVALNIAENTPKASVDIQTLERVVQNLLDNAIKFSPALSTITISANKVQANQLPSDHPTGQWILLGVRDAGPGIPAQYRERVFEKFAQVKQTGIKGTGLGLTYCRLAVETHGGRIWVANDDGPGALFLLTIPIA</sequence>
<dbReference type="Proteomes" id="UP000000787">
    <property type="component" value="Chromosome"/>
</dbReference>
<keyword evidence="8" id="KW-1185">Reference proteome</keyword>
<dbReference type="InterPro" id="IPR004358">
    <property type="entry name" value="Sig_transdc_His_kin-like_C"/>
</dbReference>
<evidence type="ECO:0000259" key="6">
    <source>
        <dbReference type="PROSITE" id="PS50109"/>
    </source>
</evidence>
<dbReference type="SMART" id="SM00065">
    <property type="entry name" value="GAF"/>
    <property type="match status" value="4"/>
</dbReference>
<dbReference type="InterPro" id="IPR003018">
    <property type="entry name" value="GAF"/>
</dbReference>
<dbReference type="KEGG" id="hau:Haur_3102"/>
<dbReference type="SMART" id="SM00387">
    <property type="entry name" value="HATPase_c"/>
    <property type="match status" value="1"/>
</dbReference>
<dbReference type="Gene3D" id="1.10.287.130">
    <property type="match status" value="1"/>
</dbReference>
<keyword evidence="4 7" id="KW-0808">Transferase</keyword>
<dbReference type="AlphaFoldDB" id="A9B5U7"/>
<dbReference type="InterPro" id="IPR003661">
    <property type="entry name" value="HisK_dim/P_dom"/>
</dbReference>
<dbReference type="SUPFAM" id="SSF55781">
    <property type="entry name" value="GAF domain-like"/>
    <property type="match status" value="4"/>
</dbReference>
<dbReference type="Pfam" id="PF01590">
    <property type="entry name" value="GAF"/>
    <property type="match status" value="1"/>
</dbReference>
<dbReference type="InterPro" id="IPR036890">
    <property type="entry name" value="HATPase_C_sf"/>
</dbReference>
<dbReference type="SUPFAM" id="SSF47384">
    <property type="entry name" value="Homodimeric domain of signal transducing histidine kinase"/>
    <property type="match status" value="1"/>
</dbReference>
<dbReference type="PANTHER" id="PTHR45569:SF1">
    <property type="entry name" value="SENSOR PROTEIN KDPD"/>
    <property type="match status" value="1"/>
</dbReference>
<dbReference type="SUPFAM" id="SSF55874">
    <property type="entry name" value="ATPase domain of HSP90 chaperone/DNA topoisomerase II/histidine kinase"/>
    <property type="match status" value="1"/>
</dbReference>
<reference evidence="7 8" key="1">
    <citation type="journal article" date="2011" name="Stand. Genomic Sci.">
        <title>Complete genome sequence of the filamentous gliding predatory bacterium Herpetosiphon aurantiacus type strain (114-95(T)).</title>
        <authorList>
            <person name="Kiss H."/>
            <person name="Nett M."/>
            <person name="Domin N."/>
            <person name="Martin K."/>
            <person name="Maresca J.A."/>
            <person name="Copeland A."/>
            <person name="Lapidus A."/>
            <person name="Lucas S."/>
            <person name="Berry K.W."/>
            <person name="Glavina Del Rio T."/>
            <person name="Dalin E."/>
            <person name="Tice H."/>
            <person name="Pitluck S."/>
            <person name="Richardson P."/>
            <person name="Bruce D."/>
            <person name="Goodwin L."/>
            <person name="Han C."/>
            <person name="Detter J.C."/>
            <person name="Schmutz J."/>
            <person name="Brettin T."/>
            <person name="Land M."/>
            <person name="Hauser L."/>
            <person name="Kyrpides N.C."/>
            <person name="Ivanova N."/>
            <person name="Goker M."/>
            <person name="Woyke T."/>
            <person name="Klenk H.P."/>
            <person name="Bryant D.A."/>
        </authorList>
    </citation>
    <scope>NUCLEOTIDE SEQUENCE [LARGE SCALE GENOMIC DNA]</scope>
    <source>
        <strain evidence="8">ATCC 23779 / DSM 785 / 114-95</strain>
    </source>
</reference>
<dbReference type="STRING" id="316274.Haur_3102"/>
<keyword evidence="4 7" id="KW-0418">Kinase</keyword>
<dbReference type="PRINTS" id="PR00344">
    <property type="entry name" value="BCTRLSENSOR"/>
</dbReference>